<dbReference type="EC" id="5.4.99.12" evidence="4"/>
<dbReference type="Proteomes" id="UP000031546">
    <property type="component" value="Unassembled WGS sequence"/>
</dbReference>
<dbReference type="GO" id="GO:0031119">
    <property type="term" value="P:tRNA pseudouridine synthesis"/>
    <property type="evidence" value="ECO:0007669"/>
    <property type="project" value="UniProtKB-UniRule"/>
</dbReference>
<dbReference type="PANTHER" id="PTHR11142:SF0">
    <property type="entry name" value="TRNA PSEUDOURIDINE SYNTHASE-LIKE 1"/>
    <property type="match status" value="1"/>
</dbReference>
<evidence type="ECO:0000313" key="11">
    <source>
        <dbReference type="Proteomes" id="UP000031546"/>
    </source>
</evidence>
<reference evidence="10 12" key="4">
    <citation type="submission" date="2022-12" db="EMBL/GenBank/DDBJ databases">
        <title>Genome analysis and biological profiling of marine Salinicoccus roseus MOSEL-ME25.</title>
        <authorList>
            <person name="Mirza F.T."/>
            <person name="Xie Y."/>
            <person name="Shinwari Z.K."/>
        </authorList>
    </citation>
    <scope>NUCLEOTIDE SEQUENCE [LARGE SCALE GENOMIC DNA]</scope>
    <source>
        <strain evidence="10 12">MOSEL-ME25</strain>
    </source>
</reference>
<evidence type="ECO:0000256" key="2">
    <source>
        <dbReference type="ARBA" id="ARBA00022694"/>
    </source>
</evidence>
<evidence type="ECO:0000313" key="10">
    <source>
        <dbReference type="EMBL" id="MDB0579934.1"/>
    </source>
</evidence>
<dbReference type="InterPro" id="IPR020095">
    <property type="entry name" value="PsdUridine_synth_TruA_C"/>
</dbReference>
<evidence type="ECO:0000256" key="7">
    <source>
        <dbReference type="RuleBase" id="RU003792"/>
    </source>
</evidence>
<keyword evidence="3 4" id="KW-0413">Isomerase</keyword>
<gene>
    <name evidence="4 10" type="primary">truA</name>
    <name evidence="10" type="ORF">F7P68_0005295</name>
    <name evidence="9" type="ORF">SN16_03970</name>
</gene>
<dbReference type="Pfam" id="PF01416">
    <property type="entry name" value="PseudoU_synth_1"/>
    <property type="match status" value="2"/>
</dbReference>
<sequence length="259" mass="30336">MRYLVRTSYNGAGFNGFQYQMEGRTVQGEIEKILQRMHKVPVRIHPAGRTDSGVHAREQYFHFDTDLNIPEPKWQHALNSAMPGDIAIHEVRRISPDYHIRHHSEGKAYRYRIYQGDIRDPFEKGLKTYYPYPLDEDRMREAMQHFVGTHDFTSFSSAKSPIENKVRHIYRFDLIRTENGYDFLIIGSGFLYNMVRILVAYVLEVGQGRWEASRTPQIIEAKDRTLVPKTAPAEGLYLERVFLDEASRNQALEKYNLIH</sequence>
<dbReference type="GO" id="GO:0160147">
    <property type="term" value="F:tRNA pseudouridine(38-40) synthase activity"/>
    <property type="evidence" value="ECO:0007669"/>
    <property type="project" value="UniProtKB-EC"/>
</dbReference>
<dbReference type="Gene3D" id="3.30.70.580">
    <property type="entry name" value="Pseudouridine synthase I, catalytic domain, N-terminal subdomain"/>
    <property type="match status" value="1"/>
</dbReference>
<evidence type="ECO:0000313" key="9">
    <source>
        <dbReference type="EMBL" id="KIH71204.1"/>
    </source>
</evidence>
<dbReference type="HAMAP" id="MF_00171">
    <property type="entry name" value="TruA"/>
    <property type="match status" value="1"/>
</dbReference>
<dbReference type="InterPro" id="IPR020103">
    <property type="entry name" value="PsdUridine_synth_cat_dom_sf"/>
</dbReference>
<keyword evidence="2 4" id="KW-0819">tRNA processing</keyword>
<dbReference type="GeneID" id="77844699"/>
<organism evidence="9 11">
    <name type="scientific">Salinicoccus roseus</name>
    <dbReference type="NCBI Taxonomy" id="45670"/>
    <lineage>
        <taxon>Bacteria</taxon>
        <taxon>Bacillati</taxon>
        <taxon>Bacillota</taxon>
        <taxon>Bacilli</taxon>
        <taxon>Bacillales</taxon>
        <taxon>Staphylococcaceae</taxon>
        <taxon>Salinicoccus</taxon>
    </lineage>
</organism>
<name>A0A0C2HHS2_9STAP</name>
<dbReference type="Gene3D" id="3.30.70.660">
    <property type="entry name" value="Pseudouridine synthase I, catalytic domain, C-terminal subdomain"/>
    <property type="match status" value="1"/>
</dbReference>
<reference evidence="12" key="2">
    <citation type="submission" date="2020-04" db="EMBL/GenBank/DDBJ databases">
        <title>Genome analysis and biological profiling of marine Cellulosimicrobium funkei MOSEL-ME6.</title>
        <authorList>
            <person name="Tanveer F."/>
            <person name="Xie Y."/>
            <person name="Shinwari Z.K."/>
        </authorList>
    </citation>
    <scope>NUCLEOTIDE SEQUENCE [LARGE SCALE GENOMIC DNA]</scope>
    <source>
        <strain evidence="12">MOSEL-ME25</strain>
    </source>
</reference>
<dbReference type="FunFam" id="3.30.70.580:FF:000001">
    <property type="entry name" value="tRNA pseudouridine synthase A"/>
    <property type="match status" value="1"/>
</dbReference>
<dbReference type="PANTHER" id="PTHR11142">
    <property type="entry name" value="PSEUDOURIDYLATE SYNTHASE"/>
    <property type="match status" value="1"/>
</dbReference>
<dbReference type="OrthoDB" id="9811823at2"/>
<dbReference type="InterPro" id="IPR020097">
    <property type="entry name" value="PsdUridine_synth_TruA_a/b_dom"/>
</dbReference>
<dbReference type="CDD" id="cd02570">
    <property type="entry name" value="PseudoU_synth_EcTruA"/>
    <property type="match status" value="1"/>
</dbReference>
<dbReference type="NCBIfam" id="TIGR00071">
    <property type="entry name" value="hisT_truA"/>
    <property type="match status" value="1"/>
</dbReference>
<dbReference type="EMBL" id="JXII01000003">
    <property type="protein sequence ID" value="KIH71204.1"/>
    <property type="molecule type" value="Genomic_DNA"/>
</dbReference>
<proteinExistence type="inferred from homology"/>
<evidence type="ECO:0000256" key="1">
    <source>
        <dbReference type="ARBA" id="ARBA00009375"/>
    </source>
</evidence>
<dbReference type="RefSeq" id="WP_040105326.1">
    <property type="nucleotide sequence ID" value="NZ_JABEVU030000001.1"/>
</dbReference>
<dbReference type="SUPFAM" id="SSF55120">
    <property type="entry name" value="Pseudouridine synthase"/>
    <property type="match status" value="1"/>
</dbReference>
<dbReference type="AlphaFoldDB" id="A0A0C2HHS2"/>
<keyword evidence="12" id="KW-1185">Reference proteome</keyword>
<comment type="caution">
    <text evidence="4">Lacks conserved residue(s) required for the propagation of feature annotation.</text>
</comment>
<comment type="caution">
    <text evidence="9">The sequence shown here is derived from an EMBL/GenBank/DDBJ whole genome shotgun (WGS) entry which is preliminary data.</text>
</comment>
<dbReference type="STRING" id="45670.SN16_03970"/>
<evidence type="ECO:0000256" key="5">
    <source>
        <dbReference type="PIRSR" id="PIRSR001430-1"/>
    </source>
</evidence>
<feature type="domain" description="Pseudouridine synthase I TruA alpha/beta" evidence="8">
    <location>
        <begin position="9"/>
        <end position="100"/>
    </location>
</feature>
<evidence type="ECO:0000256" key="4">
    <source>
        <dbReference type="HAMAP-Rule" id="MF_00171"/>
    </source>
</evidence>
<dbReference type="Proteomes" id="UP000527860">
    <property type="component" value="Unassembled WGS sequence"/>
</dbReference>
<dbReference type="InterPro" id="IPR020094">
    <property type="entry name" value="TruA/RsuA/RluB/E/F_N"/>
</dbReference>
<protein>
    <recommendedName>
        <fullName evidence="4">tRNA pseudouridine synthase A</fullName>
        <ecNumber evidence="4">5.4.99.12</ecNumber>
    </recommendedName>
    <alternativeName>
        <fullName evidence="4">tRNA pseudouridine(38-40) synthase</fullName>
    </alternativeName>
    <alternativeName>
        <fullName evidence="4">tRNA pseudouridylate synthase I</fullName>
    </alternativeName>
    <alternativeName>
        <fullName evidence="4">tRNA-uridine isomerase I</fullName>
    </alternativeName>
</protein>
<dbReference type="EMBL" id="JABEVU030000001">
    <property type="protein sequence ID" value="MDB0579934.1"/>
    <property type="molecule type" value="Genomic_DNA"/>
</dbReference>
<evidence type="ECO:0000256" key="3">
    <source>
        <dbReference type="ARBA" id="ARBA00023235"/>
    </source>
</evidence>
<dbReference type="GO" id="GO:0003723">
    <property type="term" value="F:RNA binding"/>
    <property type="evidence" value="ECO:0007669"/>
    <property type="project" value="InterPro"/>
</dbReference>
<feature type="domain" description="Pseudouridine synthase I TruA alpha/beta" evidence="8">
    <location>
        <begin position="142"/>
        <end position="241"/>
    </location>
</feature>
<comment type="similarity">
    <text evidence="1 4 7">Belongs to the tRNA pseudouridine synthase TruA family.</text>
</comment>
<dbReference type="InterPro" id="IPR001406">
    <property type="entry name" value="PsdUridine_synth_TruA"/>
</dbReference>
<accession>A0A0C2HHS2</accession>
<comment type="catalytic activity">
    <reaction evidence="4 7">
        <text>uridine(38/39/40) in tRNA = pseudouridine(38/39/40) in tRNA</text>
        <dbReference type="Rhea" id="RHEA:22376"/>
        <dbReference type="Rhea" id="RHEA-COMP:10085"/>
        <dbReference type="Rhea" id="RHEA-COMP:10087"/>
        <dbReference type="ChEBI" id="CHEBI:65314"/>
        <dbReference type="ChEBI" id="CHEBI:65315"/>
        <dbReference type="EC" id="5.4.99.12"/>
    </reaction>
</comment>
<dbReference type="PIRSF" id="PIRSF001430">
    <property type="entry name" value="tRNA_psdUrid_synth"/>
    <property type="match status" value="1"/>
</dbReference>
<feature type="active site" description="Nucleophile" evidence="4 5">
    <location>
        <position position="51"/>
    </location>
</feature>
<reference evidence="9 11" key="1">
    <citation type="submission" date="2015-01" db="EMBL/GenBank/DDBJ databases">
        <title>Genome sequences of high lactate-tolerant strain Salinicoccus roseus W12 with industrial interest.</title>
        <authorList>
            <person name="Wang H."/>
            <person name="Yu B."/>
        </authorList>
    </citation>
    <scope>NUCLEOTIDE SEQUENCE [LARGE SCALE GENOMIC DNA]</scope>
    <source>
        <strain evidence="9 11">W12</strain>
    </source>
</reference>
<reference evidence="10" key="3">
    <citation type="submission" date="2020-04" db="EMBL/GenBank/DDBJ databases">
        <authorList>
            <person name="Tanveer F."/>
            <person name="Xie Y."/>
            <person name="Shinwari Z.K."/>
        </authorList>
    </citation>
    <scope>NUCLEOTIDE SEQUENCE</scope>
    <source>
        <strain evidence="10">MOSEL-ME25</strain>
    </source>
</reference>
<evidence type="ECO:0000256" key="6">
    <source>
        <dbReference type="PIRSR" id="PIRSR001430-2"/>
    </source>
</evidence>
<evidence type="ECO:0000259" key="8">
    <source>
        <dbReference type="Pfam" id="PF01416"/>
    </source>
</evidence>
<feature type="binding site" evidence="4 6">
    <location>
        <position position="109"/>
    </location>
    <ligand>
        <name>substrate</name>
    </ligand>
</feature>
<evidence type="ECO:0000313" key="12">
    <source>
        <dbReference type="Proteomes" id="UP000527860"/>
    </source>
</evidence>
<comment type="function">
    <text evidence="4">Formation of pseudouridine at positions 38, 39 and 40 in the anticodon stem and loop of transfer RNAs.</text>
</comment>
<comment type="subunit">
    <text evidence="4">Homodimer.</text>
</comment>